<dbReference type="GO" id="GO:0019799">
    <property type="term" value="F:tubulin N-acetyltransferase activity"/>
    <property type="evidence" value="ECO:0007669"/>
    <property type="project" value="UniProtKB-UniRule"/>
</dbReference>
<feature type="site" description="Crucial for catalytic activity" evidence="3">
    <location>
        <position position="52"/>
    </location>
</feature>
<feature type="region of interest" description="Disordered" evidence="4">
    <location>
        <begin position="336"/>
        <end position="358"/>
    </location>
</feature>
<dbReference type="SUPFAM" id="SSF55729">
    <property type="entry name" value="Acyl-CoA N-acyltransferases (Nat)"/>
    <property type="match status" value="1"/>
</dbReference>
<dbReference type="AlphaFoldDB" id="A0A4Z1T4V6"/>
<dbReference type="GO" id="GO:0070507">
    <property type="term" value="P:regulation of microtubule cytoskeleton organization"/>
    <property type="evidence" value="ECO:0007669"/>
    <property type="project" value="UniProtKB-UniRule"/>
</dbReference>
<evidence type="ECO:0000313" key="7">
    <source>
        <dbReference type="Proteomes" id="UP000315496"/>
    </source>
</evidence>
<comment type="similarity">
    <text evidence="3">Belongs to the acetyltransferase ATAT1 family.</text>
</comment>
<feature type="binding site" evidence="3">
    <location>
        <begin position="111"/>
        <end position="124"/>
    </location>
    <ligand>
        <name>acetyl-CoA</name>
        <dbReference type="ChEBI" id="CHEBI:57288"/>
    </ligand>
</feature>
<protein>
    <recommendedName>
        <fullName evidence="3">Alpha-tubulin N-acetyltransferase</fullName>
        <shortName evidence="3">Alpha-TAT</shortName>
        <shortName evidence="3">TAT</shortName>
        <ecNumber evidence="3">2.3.1.108</ecNumber>
    </recommendedName>
    <alternativeName>
        <fullName evidence="3">Acetyltransferase mec-17 homolog</fullName>
    </alternativeName>
</protein>
<evidence type="ECO:0000313" key="6">
    <source>
        <dbReference type="EMBL" id="TNJ29033.1"/>
    </source>
</evidence>
<dbReference type="InterPro" id="IPR038746">
    <property type="entry name" value="Atat"/>
</dbReference>
<dbReference type="PROSITE" id="PS51730">
    <property type="entry name" value="GNAT_ATAT"/>
    <property type="match status" value="1"/>
</dbReference>
<keyword evidence="7" id="KW-1185">Reference proteome</keyword>
<dbReference type="EMBL" id="VDLU01000002">
    <property type="protein sequence ID" value="TNJ29033.1"/>
    <property type="molecule type" value="Genomic_DNA"/>
</dbReference>
<keyword evidence="1 3" id="KW-0808">Transferase</keyword>
<dbReference type="PANTHER" id="PTHR12327:SF0">
    <property type="entry name" value="ALPHA-TUBULIN N-ACETYLTRANSFERASE 1"/>
    <property type="match status" value="1"/>
</dbReference>
<dbReference type="InterPro" id="IPR007965">
    <property type="entry name" value="GNAT_ATAT"/>
</dbReference>
<dbReference type="PANTHER" id="PTHR12327">
    <property type="entry name" value="ALPHA-TUBULIN N-ACETYLTRANSFERASE 1"/>
    <property type="match status" value="1"/>
</dbReference>
<name>A0A4Z1T4V6_GIAMU</name>
<feature type="region of interest" description="Disordered" evidence="4">
    <location>
        <begin position="211"/>
        <end position="259"/>
    </location>
</feature>
<dbReference type="InterPro" id="IPR016181">
    <property type="entry name" value="Acyl_CoA_acyltransferase"/>
</dbReference>
<comment type="caution">
    <text evidence="6">The sequence shown here is derived from an EMBL/GenBank/DDBJ whole genome shotgun (WGS) entry which is preliminary data.</text>
</comment>
<dbReference type="VEuPathDB" id="GiardiaDB:GMRT_22701"/>
<dbReference type="Proteomes" id="UP000315496">
    <property type="component" value="Chromosome 2"/>
</dbReference>
<proteinExistence type="inferred from homology"/>
<feature type="compositionally biased region" description="Low complexity" evidence="4">
    <location>
        <begin position="220"/>
        <end position="239"/>
    </location>
</feature>
<dbReference type="GO" id="GO:0005874">
    <property type="term" value="C:microtubule"/>
    <property type="evidence" value="ECO:0007669"/>
    <property type="project" value="InterPro"/>
</dbReference>
<organism evidence="6 7">
    <name type="scientific">Giardia muris</name>
    <dbReference type="NCBI Taxonomy" id="5742"/>
    <lineage>
        <taxon>Eukaryota</taxon>
        <taxon>Metamonada</taxon>
        <taxon>Diplomonadida</taxon>
        <taxon>Hexamitidae</taxon>
        <taxon>Giardiinae</taxon>
        <taxon>Giardia</taxon>
    </lineage>
</organism>
<dbReference type="Pfam" id="PF05301">
    <property type="entry name" value="Acetyltransf_16"/>
    <property type="match status" value="1"/>
</dbReference>
<gene>
    <name evidence="6" type="ORF">GMRT_22701</name>
</gene>
<reference evidence="6 7" key="1">
    <citation type="submission" date="2019-05" db="EMBL/GenBank/DDBJ databases">
        <title>The compact genome of Giardia muris reveals important steps in the evolution of intestinal protozoan parasites.</title>
        <authorList>
            <person name="Xu F."/>
            <person name="Jimenez-Gonzalez A."/>
            <person name="Einarsson E."/>
            <person name="Astvaldsson A."/>
            <person name="Peirasmaki D."/>
            <person name="Eckmann L."/>
            <person name="Andersson J.O."/>
            <person name="Svard S.G."/>
            <person name="Jerlstrom-Hultqvist J."/>
        </authorList>
    </citation>
    <scope>NUCLEOTIDE SEQUENCE [LARGE SCALE GENOMIC DNA]</scope>
    <source>
        <strain evidence="6 7">Roberts-Thomson</strain>
    </source>
</reference>
<dbReference type="EC" id="2.3.1.108" evidence="3"/>
<evidence type="ECO:0000259" key="5">
    <source>
        <dbReference type="PROSITE" id="PS51730"/>
    </source>
</evidence>
<dbReference type="CDD" id="cd04301">
    <property type="entry name" value="NAT_SF"/>
    <property type="match status" value="1"/>
</dbReference>
<dbReference type="OrthoDB" id="447510at2759"/>
<evidence type="ECO:0000256" key="1">
    <source>
        <dbReference type="ARBA" id="ARBA00022679"/>
    </source>
</evidence>
<dbReference type="Gene3D" id="3.40.630.30">
    <property type="match status" value="1"/>
</dbReference>
<evidence type="ECO:0000256" key="4">
    <source>
        <dbReference type="SAM" id="MobiDB-lite"/>
    </source>
</evidence>
<comment type="catalytic activity">
    <reaction evidence="3">
        <text>L-lysyl-[alpha-tubulin] + acetyl-CoA = N(6)-acetyl-L-lysyl-[alpha-tubulin] + CoA + H(+)</text>
        <dbReference type="Rhea" id="RHEA:15277"/>
        <dbReference type="Rhea" id="RHEA-COMP:11278"/>
        <dbReference type="Rhea" id="RHEA-COMP:11279"/>
        <dbReference type="ChEBI" id="CHEBI:15378"/>
        <dbReference type="ChEBI" id="CHEBI:29969"/>
        <dbReference type="ChEBI" id="CHEBI:57287"/>
        <dbReference type="ChEBI" id="CHEBI:57288"/>
        <dbReference type="ChEBI" id="CHEBI:61930"/>
        <dbReference type="EC" id="2.3.1.108"/>
    </reaction>
</comment>
<evidence type="ECO:0000256" key="2">
    <source>
        <dbReference type="ARBA" id="ARBA00023315"/>
    </source>
</evidence>
<keyword evidence="2 3" id="KW-0012">Acyltransferase</keyword>
<feature type="domain" description="N-acetyltransferase" evidence="5">
    <location>
        <begin position="1"/>
        <end position="177"/>
    </location>
</feature>
<sequence length="358" mass="40425">MEFGFPLGRILGVGPDGIALLTGETLRRLSERDRRCVDQVLDAMGRGSQKAQGLPNPITSSSHLLETSQFLLLKVSDNHCLGILKGGQKHLFMLDDDNATHEMDAHCCLDFYTHESVQRRGIGAELFRAMEKHLNISAYGWAFDRPSPKLIAFLAKHYGLRGMRPQNNNFLMADPAIRAWGAEFKQYRRTKQHYVPEEYVLQRASVPVVEQMPAQPKPPSTTSSPHISSSNHSPVQRQFSPPPPQPREQFQPQPQPQPLSAEEVIGRKAVVLPPSKPSAMEYANRRVEDEKVLFDKYMREHYGKTHILKPSSQKDPPKDFTQRQREMDQMAYALARSRNQASSTRMPAVALHTAGRGK</sequence>
<accession>A0A4Z1T4V6</accession>
<evidence type="ECO:0000256" key="3">
    <source>
        <dbReference type="HAMAP-Rule" id="MF_03130"/>
    </source>
</evidence>
<comment type="function">
    <text evidence="3">Specifically acetylates 'Lys-40' in alpha-tubulin on the lumenal side of microtubules. Promotes microtubule destabilization and accelerates microtubule dynamics; this activity may be independent of acetylation activity. Acetylates alpha-tubulin with a slow enzymatic rate, due to a catalytic site that is not optimized for acetyl transfer. Enters the microtubule through each end and diffuses quickly throughout the lumen of microtubules. Acetylates only long/old microtubules because of its slow acetylation rate since it does not have time to act on dynamically unstable microtubules before the enzyme is released.</text>
</comment>
<dbReference type="HAMAP" id="MF_03130">
    <property type="entry name" value="mec17"/>
    <property type="match status" value="1"/>
</dbReference>
<feature type="binding site" evidence="3">
    <location>
        <begin position="147"/>
        <end position="156"/>
    </location>
    <ligand>
        <name>acetyl-CoA</name>
        <dbReference type="ChEBI" id="CHEBI:57288"/>
    </ligand>
</feature>